<name>A0A432X7T7_9GAMM</name>
<evidence type="ECO:0000256" key="6">
    <source>
        <dbReference type="ARBA" id="ARBA00022692"/>
    </source>
</evidence>
<accession>A0A432X7T7</accession>
<dbReference type="GO" id="GO:0048472">
    <property type="term" value="F:threonine-phosphate decarboxylase activity"/>
    <property type="evidence" value="ECO:0007669"/>
    <property type="project" value="InterPro"/>
</dbReference>
<dbReference type="PANTHER" id="PTHR34308:SF1">
    <property type="entry name" value="COBALAMIN BIOSYNTHESIS PROTEIN CBIB"/>
    <property type="match status" value="1"/>
</dbReference>
<dbReference type="InterPro" id="IPR004485">
    <property type="entry name" value="Cobalamin_biosynth_CobD/CbiB"/>
</dbReference>
<keyword evidence="5" id="KW-0169">Cobalamin biosynthesis</keyword>
<comment type="subcellular location">
    <subcellularLocation>
        <location evidence="1">Cell membrane</location>
        <topology evidence="1">Multi-pass membrane protein</topology>
    </subcellularLocation>
</comment>
<evidence type="ECO:0000256" key="7">
    <source>
        <dbReference type="ARBA" id="ARBA00022989"/>
    </source>
</evidence>
<evidence type="ECO:0000256" key="8">
    <source>
        <dbReference type="ARBA" id="ARBA00023136"/>
    </source>
</evidence>
<dbReference type="GO" id="GO:0005886">
    <property type="term" value="C:plasma membrane"/>
    <property type="evidence" value="ECO:0007669"/>
    <property type="project" value="UniProtKB-SubCell"/>
</dbReference>
<proteinExistence type="inferred from homology"/>
<evidence type="ECO:0000256" key="3">
    <source>
        <dbReference type="ARBA" id="ARBA00006263"/>
    </source>
</evidence>
<comment type="caution">
    <text evidence="10">The sequence shown here is derived from an EMBL/GenBank/DDBJ whole genome shotgun (WGS) entry which is preliminary data.</text>
</comment>
<keyword evidence="11" id="KW-1185">Reference proteome</keyword>
<comment type="pathway">
    <text evidence="2">Cofactor biosynthesis; adenosylcobalamin biosynthesis.</text>
</comment>
<sequence>MESLWQTLIDHEPLVLFLSALILERTLPIPAHLHPFVALRHMALLLAKRVHPSLQRARSQQRISGLLALLLMLLLWFCVPALLYALAELKRWFGAIILWLCLFSQPWLTTATHIQQAVLRKQKQLARSRVQFWLNRECMQLSSLGIEKAASEHTALRLTQAWWGVLFWFVVAGPLAALAYRLVYELRYAWPAEYTHWRDFGAAGFGLFTLVNGLPHALLRMILQLIAKPLRTRSTHTAVPIWSNPFSPHQNMQLFALLTQVFPLALGSPVKYQGKRYPRTRFSHPNAPVQGLIQQSIRHLAYLQCLLFCVVLPAFVLLRY</sequence>
<feature type="transmembrane region" description="Helical" evidence="9">
    <location>
        <begin position="66"/>
        <end position="86"/>
    </location>
</feature>
<evidence type="ECO:0000256" key="2">
    <source>
        <dbReference type="ARBA" id="ARBA00004953"/>
    </source>
</evidence>
<organism evidence="10 11">
    <name type="scientific">Aliidiomarina taiwanensis</name>
    <dbReference type="NCBI Taxonomy" id="946228"/>
    <lineage>
        <taxon>Bacteria</taxon>
        <taxon>Pseudomonadati</taxon>
        <taxon>Pseudomonadota</taxon>
        <taxon>Gammaproteobacteria</taxon>
        <taxon>Alteromonadales</taxon>
        <taxon>Idiomarinaceae</taxon>
        <taxon>Aliidiomarina</taxon>
    </lineage>
</organism>
<evidence type="ECO:0000256" key="5">
    <source>
        <dbReference type="ARBA" id="ARBA00022573"/>
    </source>
</evidence>
<evidence type="ECO:0000256" key="4">
    <source>
        <dbReference type="ARBA" id="ARBA00022475"/>
    </source>
</evidence>
<evidence type="ECO:0000313" key="10">
    <source>
        <dbReference type="EMBL" id="RUO42944.1"/>
    </source>
</evidence>
<keyword evidence="6 9" id="KW-0812">Transmembrane</keyword>
<reference evidence="10 11" key="1">
    <citation type="journal article" date="2011" name="Front. Microbiol.">
        <title>Genomic signatures of strain selection and enhancement in Bacillus atrophaeus var. globigii, a historical biowarfare simulant.</title>
        <authorList>
            <person name="Gibbons H.S."/>
            <person name="Broomall S.M."/>
            <person name="McNew L.A."/>
            <person name="Daligault H."/>
            <person name="Chapman C."/>
            <person name="Bruce D."/>
            <person name="Karavis M."/>
            <person name="Krepps M."/>
            <person name="McGregor P.A."/>
            <person name="Hong C."/>
            <person name="Park K.H."/>
            <person name="Akmal A."/>
            <person name="Feldman A."/>
            <person name="Lin J.S."/>
            <person name="Chang W.E."/>
            <person name="Higgs B.W."/>
            <person name="Demirev P."/>
            <person name="Lindquist J."/>
            <person name="Liem A."/>
            <person name="Fochler E."/>
            <person name="Read T.D."/>
            <person name="Tapia R."/>
            <person name="Johnson S."/>
            <person name="Bishop-Lilly K.A."/>
            <person name="Detter C."/>
            <person name="Han C."/>
            <person name="Sozhamannan S."/>
            <person name="Rosenzweig C.N."/>
            <person name="Skowronski E.W."/>
        </authorList>
    </citation>
    <scope>NUCLEOTIDE SEQUENCE [LARGE SCALE GENOMIC DNA]</scope>
    <source>
        <strain evidence="10 11">AIT1</strain>
    </source>
</reference>
<feature type="transmembrane region" description="Helical" evidence="9">
    <location>
        <begin position="161"/>
        <end position="180"/>
    </location>
</feature>
<keyword evidence="8 9" id="KW-0472">Membrane</keyword>
<keyword evidence="7 9" id="KW-1133">Transmembrane helix</keyword>
<dbReference type="RefSeq" id="WP_126757160.1">
    <property type="nucleotide sequence ID" value="NZ_PIPQ01000002.1"/>
</dbReference>
<evidence type="ECO:0000256" key="9">
    <source>
        <dbReference type="SAM" id="Phobius"/>
    </source>
</evidence>
<feature type="transmembrane region" description="Helical" evidence="9">
    <location>
        <begin position="92"/>
        <end position="114"/>
    </location>
</feature>
<dbReference type="Pfam" id="PF03186">
    <property type="entry name" value="CobD_Cbib"/>
    <property type="match status" value="1"/>
</dbReference>
<feature type="transmembrane region" description="Helical" evidence="9">
    <location>
        <begin position="200"/>
        <end position="223"/>
    </location>
</feature>
<dbReference type="OrthoDB" id="5586491at2"/>
<protein>
    <recommendedName>
        <fullName evidence="12">Cobalamin biosynthesis protein CbiB</fullName>
    </recommendedName>
</protein>
<dbReference type="PANTHER" id="PTHR34308">
    <property type="entry name" value="COBALAMIN BIOSYNTHESIS PROTEIN CBIB"/>
    <property type="match status" value="1"/>
</dbReference>
<feature type="transmembrane region" description="Helical" evidence="9">
    <location>
        <begin position="300"/>
        <end position="318"/>
    </location>
</feature>
<gene>
    <name evidence="10" type="ORF">CWE15_05960</name>
</gene>
<dbReference type="Proteomes" id="UP000286976">
    <property type="component" value="Unassembled WGS sequence"/>
</dbReference>
<evidence type="ECO:0000256" key="1">
    <source>
        <dbReference type="ARBA" id="ARBA00004651"/>
    </source>
</evidence>
<evidence type="ECO:0008006" key="12">
    <source>
        <dbReference type="Google" id="ProtNLM"/>
    </source>
</evidence>
<comment type="similarity">
    <text evidence="3">Belongs to the CobD/CbiB family.</text>
</comment>
<dbReference type="UniPathway" id="UPA00148"/>
<evidence type="ECO:0000313" key="11">
    <source>
        <dbReference type="Proteomes" id="UP000286976"/>
    </source>
</evidence>
<dbReference type="GO" id="GO:0009236">
    <property type="term" value="P:cobalamin biosynthetic process"/>
    <property type="evidence" value="ECO:0007669"/>
    <property type="project" value="UniProtKB-UniPathway"/>
</dbReference>
<dbReference type="AlphaFoldDB" id="A0A432X7T7"/>
<dbReference type="EMBL" id="PIPQ01000002">
    <property type="protein sequence ID" value="RUO42944.1"/>
    <property type="molecule type" value="Genomic_DNA"/>
</dbReference>
<keyword evidence="4" id="KW-1003">Cell membrane</keyword>